<evidence type="ECO:0000313" key="6">
    <source>
        <dbReference type="Proteomes" id="UP000054735"/>
    </source>
</evidence>
<reference evidence="4 6" key="1">
    <citation type="submission" date="2015-11" db="EMBL/GenBank/DDBJ databases">
        <title>Genomic analysis of 38 Legionella species identifies large and diverse effector repertoires.</title>
        <authorList>
            <person name="Burstein D."/>
            <person name="Amaro F."/>
            <person name="Zusman T."/>
            <person name="Lifshitz Z."/>
            <person name="Cohen O."/>
            <person name="Gilbert J.A."/>
            <person name="Pupko T."/>
            <person name="Shuman H.A."/>
            <person name="Segal G."/>
        </authorList>
    </citation>
    <scope>NUCLEOTIDE SEQUENCE [LARGE SCALE GENOMIC DNA]</scope>
    <source>
        <strain evidence="4 6">CDC#1407-AL-14</strain>
    </source>
</reference>
<dbReference type="PANTHER" id="PTHR43584">
    <property type="entry name" value="NUCLEOTIDYL TRANSFERASE"/>
    <property type="match status" value="1"/>
</dbReference>
<dbReference type="OrthoDB" id="9788272at2"/>
<gene>
    <name evidence="5" type="primary">rmlA1</name>
    <name evidence="4" type="ORF">Lbir_3119</name>
    <name evidence="5" type="ORF">NCTC12437_02875</name>
</gene>
<reference evidence="5 7" key="2">
    <citation type="submission" date="2018-06" db="EMBL/GenBank/DDBJ databases">
        <authorList>
            <consortium name="Pathogen Informatics"/>
            <person name="Doyle S."/>
        </authorList>
    </citation>
    <scope>NUCLEOTIDE SEQUENCE [LARGE SCALE GENOMIC DNA]</scope>
    <source>
        <strain evidence="5 7">NCTC12437</strain>
    </source>
</reference>
<keyword evidence="1 5" id="KW-0808">Transferase</keyword>
<keyword evidence="6" id="KW-1185">Reference proteome</keyword>
<dbReference type="Proteomes" id="UP000054735">
    <property type="component" value="Unassembled WGS sequence"/>
</dbReference>
<dbReference type="Gene3D" id="3.90.550.10">
    <property type="entry name" value="Spore Coat Polysaccharide Biosynthesis Protein SpsA, Chain A"/>
    <property type="match status" value="1"/>
</dbReference>
<dbReference type="EMBL" id="UGNW01000001">
    <property type="protein sequence ID" value="STX33057.1"/>
    <property type="molecule type" value="Genomic_DNA"/>
</dbReference>
<dbReference type="STRING" id="28083.Lbir_3119"/>
<dbReference type="AlphaFoldDB" id="A0A378ICV1"/>
<dbReference type="NCBIfam" id="NF045761">
    <property type="entry name" value="NAMPUrTaseMurU"/>
    <property type="match status" value="1"/>
</dbReference>
<dbReference type="InterPro" id="IPR050065">
    <property type="entry name" value="GlmU-like"/>
</dbReference>
<dbReference type="SUPFAM" id="SSF53448">
    <property type="entry name" value="Nucleotide-diphospho-sugar transferases"/>
    <property type="match status" value="1"/>
</dbReference>
<proteinExistence type="predicted"/>
<evidence type="ECO:0000313" key="4">
    <source>
        <dbReference type="EMBL" id="KTC66817.1"/>
    </source>
</evidence>
<organism evidence="5 7">
    <name type="scientific">Legionella birminghamensis</name>
    <dbReference type="NCBI Taxonomy" id="28083"/>
    <lineage>
        <taxon>Bacteria</taxon>
        <taxon>Pseudomonadati</taxon>
        <taxon>Pseudomonadota</taxon>
        <taxon>Gammaproteobacteria</taxon>
        <taxon>Legionellales</taxon>
        <taxon>Legionellaceae</taxon>
        <taxon>Legionella</taxon>
    </lineage>
</organism>
<protein>
    <submittedName>
        <fullName evidence="5">Nucleotidyltransferase</fullName>
        <ecNumber evidence="5">2.7.7.24</ecNumber>
    </submittedName>
</protein>
<evidence type="ECO:0000256" key="2">
    <source>
        <dbReference type="ARBA" id="ARBA00022695"/>
    </source>
</evidence>
<keyword evidence="2 5" id="KW-0548">Nucleotidyltransferase</keyword>
<dbReference type="EMBL" id="LNXT01000052">
    <property type="protein sequence ID" value="KTC66817.1"/>
    <property type="molecule type" value="Genomic_DNA"/>
</dbReference>
<dbReference type="EC" id="2.7.7.24" evidence="5"/>
<evidence type="ECO:0000259" key="3">
    <source>
        <dbReference type="Pfam" id="PF00483"/>
    </source>
</evidence>
<dbReference type="InterPro" id="IPR029044">
    <property type="entry name" value="Nucleotide-diphossugar_trans"/>
</dbReference>
<name>A0A378ICV1_9GAMM</name>
<sequence>MKTAMILAAGRGERLKPLTKTCPKAMCRVQGMPLIEYHVANLAAAGFQKIVINHAYLGSQIRHHLQDGRRWGVEICYSPEPPGGLETGGGIINALPLLGNAPFITVNADIYTNFNFASIHLPKESLAHLILVDNPAHNSRGDFGLNGNRQVINDEKKFTYSGIACYHPTFFQSYEPGRFSVTPLWRAVAAKGLISGEHFAGDWIDIGSIERWHSANKS</sequence>
<accession>A0A378ICV1</accession>
<dbReference type="GO" id="GO:0008879">
    <property type="term" value="F:glucose-1-phosphate thymidylyltransferase activity"/>
    <property type="evidence" value="ECO:0007669"/>
    <property type="project" value="UniProtKB-EC"/>
</dbReference>
<feature type="domain" description="Nucleotidyl transferase" evidence="3">
    <location>
        <begin position="4"/>
        <end position="119"/>
    </location>
</feature>
<dbReference type="InterPro" id="IPR005835">
    <property type="entry name" value="NTP_transferase_dom"/>
</dbReference>
<dbReference type="RefSeq" id="WP_058525101.1">
    <property type="nucleotide sequence ID" value="NZ_CAAAHV010000044.1"/>
</dbReference>
<dbReference type="Proteomes" id="UP000255066">
    <property type="component" value="Unassembled WGS sequence"/>
</dbReference>
<evidence type="ECO:0000256" key="1">
    <source>
        <dbReference type="ARBA" id="ARBA00022679"/>
    </source>
</evidence>
<evidence type="ECO:0000313" key="5">
    <source>
        <dbReference type="EMBL" id="STX33057.1"/>
    </source>
</evidence>
<dbReference type="InterPro" id="IPR054790">
    <property type="entry name" value="MurU"/>
</dbReference>
<dbReference type="CDD" id="cd06422">
    <property type="entry name" value="NTP_transferase_like_1"/>
    <property type="match status" value="1"/>
</dbReference>
<dbReference type="Pfam" id="PF00483">
    <property type="entry name" value="NTP_transferase"/>
    <property type="match status" value="1"/>
</dbReference>
<evidence type="ECO:0000313" key="7">
    <source>
        <dbReference type="Proteomes" id="UP000255066"/>
    </source>
</evidence>
<dbReference type="PANTHER" id="PTHR43584:SF8">
    <property type="entry name" value="N-ACETYLMURAMATE ALPHA-1-PHOSPHATE URIDYLYLTRANSFERASE"/>
    <property type="match status" value="1"/>
</dbReference>